<feature type="repeat" description="PPR" evidence="3">
    <location>
        <begin position="380"/>
        <end position="414"/>
    </location>
</feature>
<dbReference type="PANTHER" id="PTHR47938">
    <property type="entry name" value="RESPIRATORY COMPLEX I CHAPERONE (CIA84), PUTATIVE (AFU_ORTHOLOGUE AFUA_2G06020)-RELATED"/>
    <property type="match status" value="1"/>
</dbReference>
<comment type="caution">
    <text evidence="4">The sequence shown here is derived from an EMBL/GenBank/DDBJ whole genome shotgun (WGS) entry which is preliminary data.</text>
</comment>
<accession>A0AAP0IS51</accession>
<organism evidence="4 5">
    <name type="scientific">Stephania cephalantha</name>
    <dbReference type="NCBI Taxonomy" id="152367"/>
    <lineage>
        <taxon>Eukaryota</taxon>
        <taxon>Viridiplantae</taxon>
        <taxon>Streptophyta</taxon>
        <taxon>Embryophyta</taxon>
        <taxon>Tracheophyta</taxon>
        <taxon>Spermatophyta</taxon>
        <taxon>Magnoliopsida</taxon>
        <taxon>Ranunculales</taxon>
        <taxon>Menispermaceae</taxon>
        <taxon>Menispermoideae</taxon>
        <taxon>Cissampelideae</taxon>
        <taxon>Stephania</taxon>
    </lineage>
</organism>
<dbReference type="PROSITE" id="PS51375">
    <property type="entry name" value="PPR"/>
    <property type="match status" value="6"/>
</dbReference>
<dbReference type="Pfam" id="PF01535">
    <property type="entry name" value="PPR"/>
    <property type="match status" value="1"/>
</dbReference>
<dbReference type="EMBL" id="JBBNAG010000007">
    <property type="protein sequence ID" value="KAK9120003.1"/>
    <property type="molecule type" value="Genomic_DNA"/>
</dbReference>
<dbReference type="Pfam" id="PF13041">
    <property type="entry name" value="PPR_2"/>
    <property type="match status" value="2"/>
</dbReference>
<evidence type="ECO:0008006" key="6">
    <source>
        <dbReference type="Google" id="ProtNLM"/>
    </source>
</evidence>
<evidence type="ECO:0000313" key="5">
    <source>
        <dbReference type="Proteomes" id="UP001419268"/>
    </source>
</evidence>
<dbReference type="Pfam" id="PF13812">
    <property type="entry name" value="PPR_3"/>
    <property type="match status" value="1"/>
</dbReference>
<proteinExistence type="inferred from homology"/>
<sequence length="523" mass="60233">MNISTISCTRTHILRCFPSFYYGLVHAVFRADSSSFSSCSSNLIEELPSIKSLLNNRGREFSDSTLESHLQMLISSIRGTTSEDEVFSSLSQNRSFLSIQLSTSLVEKLLLRFEDDWRSALGIFNWATEQPGYEHTCDTFDMMVDILGKAKQIERMWLFLRETCYQNLISLKTMAKVMRRLAGAGRWEDAVKAFDDLGTFGLEKDTDSMNVLLDTLCKERKVELARELFYKLKLHISPNAYTFNIFIHGWCNAKRIDEANWTIQEMKGCGCSPCVISYSTIIRAYCQQSNFEKVFGLMREMEAQGCLPNVVTYTTVMHSLAKLGEFEEALKIYERMKSVGCRPDTMFYNSLIYILGRAGKLQQAVHVFEIVMPMEGIKRDTSTYNNMITIFCGQLQEQNALNVLKGMEESGLCKPDLRTYDPLLKLRFKLGKIDNILDNLLDDMIDKHHLSFDISTYTLLVHGLCRANKCKRAYLIFEEMVRKDVMPRYRTCSLLLDEVKRNNMDDAAERIEALMRKLKISKR</sequence>
<evidence type="ECO:0000256" key="1">
    <source>
        <dbReference type="ARBA" id="ARBA00007626"/>
    </source>
</evidence>
<keyword evidence="2" id="KW-0677">Repeat</keyword>
<dbReference type="GO" id="GO:0003729">
    <property type="term" value="F:mRNA binding"/>
    <property type="evidence" value="ECO:0007669"/>
    <property type="project" value="TreeGrafter"/>
</dbReference>
<protein>
    <recommendedName>
        <fullName evidence="6">Pentatricopeptide repeat-containing protein</fullName>
    </recommendedName>
</protein>
<comment type="similarity">
    <text evidence="1">Belongs to the PPR family. P subfamily.</text>
</comment>
<feature type="repeat" description="PPR" evidence="3">
    <location>
        <begin position="344"/>
        <end position="379"/>
    </location>
</feature>
<feature type="repeat" description="PPR" evidence="3">
    <location>
        <begin position="239"/>
        <end position="273"/>
    </location>
</feature>
<feature type="repeat" description="PPR" evidence="3">
    <location>
        <begin position="309"/>
        <end position="343"/>
    </location>
</feature>
<name>A0AAP0IS51_9MAGN</name>
<evidence type="ECO:0000256" key="3">
    <source>
        <dbReference type="PROSITE-ProRule" id="PRU00708"/>
    </source>
</evidence>
<dbReference type="Gene3D" id="1.25.40.10">
    <property type="entry name" value="Tetratricopeptide repeat domain"/>
    <property type="match status" value="4"/>
</dbReference>
<feature type="repeat" description="PPR" evidence="3">
    <location>
        <begin position="453"/>
        <end position="487"/>
    </location>
</feature>
<dbReference type="Proteomes" id="UP001419268">
    <property type="component" value="Unassembled WGS sequence"/>
</dbReference>
<evidence type="ECO:0000256" key="2">
    <source>
        <dbReference type="ARBA" id="ARBA00022737"/>
    </source>
</evidence>
<evidence type="ECO:0000313" key="4">
    <source>
        <dbReference type="EMBL" id="KAK9120003.1"/>
    </source>
</evidence>
<dbReference type="PANTHER" id="PTHR47938:SF45">
    <property type="entry name" value="PENTACOTRIPEPTIDE-REPEAT REGION OF PRORP DOMAIN-CONTAINING PROTEIN"/>
    <property type="match status" value="1"/>
</dbReference>
<dbReference type="NCBIfam" id="TIGR00756">
    <property type="entry name" value="PPR"/>
    <property type="match status" value="4"/>
</dbReference>
<dbReference type="InterPro" id="IPR002885">
    <property type="entry name" value="PPR_rpt"/>
</dbReference>
<feature type="repeat" description="PPR" evidence="3">
    <location>
        <begin position="274"/>
        <end position="308"/>
    </location>
</feature>
<keyword evidence="5" id="KW-1185">Reference proteome</keyword>
<dbReference type="InterPro" id="IPR011990">
    <property type="entry name" value="TPR-like_helical_dom_sf"/>
</dbReference>
<gene>
    <name evidence="4" type="ORF">Scep_018096</name>
</gene>
<dbReference type="AlphaFoldDB" id="A0AAP0IS51"/>
<dbReference type="Pfam" id="PF12854">
    <property type="entry name" value="PPR_1"/>
    <property type="match status" value="1"/>
</dbReference>
<reference evidence="4 5" key="1">
    <citation type="submission" date="2024-01" db="EMBL/GenBank/DDBJ databases">
        <title>Genome assemblies of Stephania.</title>
        <authorList>
            <person name="Yang L."/>
        </authorList>
    </citation>
    <scope>NUCLEOTIDE SEQUENCE [LARGE SCALE GENOMIC DNA]</scope>
    <source>
        <strain evidence="4">JXDWG</strain>
        <tissue evidence="4">Leaf</tissue>
    </source>
</reference>